<feature type="non-terminal residue" evidence="1">
    <location>
        <position position="147"/>
    </location>
</feature>
<sequence length="147" mass="16083">MTSVLVPAPPVWSDRLETSAIPIDRHSATSSLLYRVVLPATAAGDVLDITAKAGVTNDAGHPGGQTYMVGVGWHIWWYDYNHPDRSAGPWTQIKPWSGQNVDHALHHLALNAAFCWRVPDDWPEGHRMVVCLKASAHSTAWQRNGGG</sequence>
<gene>
    <name evidence="1" type="ORF">NBG84_39910</name>
</gene>
<keyword evidence="2" id="KW-1185">Reference proteome</keyword>
<comment type="caution">
    <text evidence="1">The sequence shown here is derived from an EMBL/GenBank/DDBJ whole genome shotgun (WGS) entry which is preliminary data.</text>
</comment>
<dbReference type="Proteomes" id="UP001431429">
    <property type="component" value="Unassembled WGS sequence"/>
</dbReference>
<name>A0ABT0V101_9ACTN</name>
<evidence type="ECO:0000313" key="1">
    <source>
        <dbReference type="EMBL" id="MCM2394367.1"/>
    </source>
</evidence>
<dbReference type="RefSeq" id="WP_250924646.1">
    <property type="nucleotide sequence ID" value="NZ_JAMQAW010000118.1"/>
</dbReference>
<proteinExistence type="predicted"/>
<accession>A0ABT0V101</accession>
<protein>
    <submittedName>
        <fullName evidence="1">Uncharacterized protein</fullName>
    </submittedName>
</protein>
<reference evidence="1" key="1">
    <citation type="submission" date="2022-06" db="EMBL/GenBank/DDBJ databases">
        <title>Genome public.</title>
        <authorList>
            <person name="Sun Q."/>
        </authorList>
    </citation>
    <scope>NUCLEOTIDE SEQUENCE</scope>
    <source>
        <strain evidence="1">CWNU-1</strain>
    </source>
</reference>
<organism evidence="1 2">
    <name type="scientific">Streptomyces albipurpureus</name>
    <dbReference type="NCBI Taxonomy" id="2897419"/>
    <lineage>
        <taxon>Bacteria</taxon>
        <taxon>Bacillati</taxon>
        <taxon>Actinomycetota</taxon>
        <taxon>Actinomycetes</taxon>
        <taxon>Kitasatosporales</taxon>
        <taxon>Streptomycetaceae</taxon>
        <taxon>Streptomyces</taxon>
    </lineage>
</organism>
<dbReference type="EMBL" id="JAMQAW010000118">
    <property type="protein sequence ID" value="MCM2394367.1"/>
    <property type="molecule type" value="Genomic_DNA"/>
</dbReference>
<evidence type="ECO:0000313" key="2">
    <source>
        <dbReference type="Proteomes" id="UP001431429"/>
    </source>
</evidence>